<name>A0A8J3UAD7_9ACTN</name>
<dbReference type="Gene3D" id="1.10.238.10">
    <property type="entry name" value="EF-hand"/>
    <property type="match status" value="1"/>
</dbReference>
<evidence type="ECO:0000256" key="1">
    <source>
        <dbReference type="ARBA" id="ARBA00022737"/>
    </source>
</evidence>
<feature type="domain" description="EF-hand" evidence="2">
    <location>
        <begin position="35"/>
        <end position="69"/>
    </location>
</feature>
<evidence type="ECO:0000313" key="3">
    <source>
        <dbReference type="EMBL" id="GII41713.1"/>
    </source>
</evidence>
<dbReference type="InterPro" id="IPR011992">
    <property type="entry name" value="EF-hand-dom_pair"/>
</dbReference>
<dbReference type="Proteomes" id="UP000622547">
    <property type="component" value="Unassembled WGS sequence"/>
</dbReference>
<organism evidence="3 4">
    <name type="scientific">Planotetraspora phitsanulokensis</name>
    <dbReference type="NCBI Taxonomy" id="575192"/>
    <lineage>
        <taxon>Bacteria</taxon>
        <taxon>Bacillati</taxon>
        <taxon>Actinomycetota</taxon>
        <taxon>Actinomycetes</taxon>
        <taxon>Streptosporangiales</taxon>
        <taxon>Streptosporangiaceae</taxon>
        <taxon>Planotetraspora</taxon>
    </lineage>
</organism>
<accession>A0A8J3UAD7</accession>
<dbReference type="GO" id="GO:0005509">
    <property type="term" value="F:calcium ion binding"/>
    <property type="evidence" value="ECO:0007669"/>
    <property type="project" value="InterPro"/>
</dbReference>
<dbReference type="InterPro" id="IPR018247">
    <property type="entry name" value="EF_Hand_1_Ca_BS"/>
</dbReference>
<feature type="domain" description="EF-hand" evidence="2">
    <location>
        <begin position="1"/>
        <end position="34"/>
    </location>
</feature>
<comment type="caution">
    <text evidence="3">The sequence shown here is derived from an EMBL/GenBank/DDBJ whole genome shotgun (WGS) entry which is preliminary data.</text>
</comment>
<dbReference type="InterPro" id="IPR002048">
    <property type="entry name" value="EF_hand_dom"/>
</dbReference>
<evidence type="ECO:0000259" key="2">
    <source>
        <dbReference type="PROSITE" id="PS50222"/>
    </source>
</evidence>
<dbReference type="FunFam" id="1.10.238.10:FF:000003">
    <property type="entry name" value="Calmodulin A"/>
    <property type="match status" value="1"/>
</dbReference>
<evidence type="ECO:0000313" key="4">
    <source>
        <dbReference type="Proteomes" id="UP000622547"/>
    </source>
</evidence>
<proteinExistence type="predicted"/>
<dbReference type="CDD" id="cd00051">
    <property type="entry name" value="EFh"/>
    <property type="match status" value="1"/>
</dbReference>
<dbReference type="Pfam" id="PF13499">
    <property type="entry name" value="EF-hand_7"/>
    <property type="match status" value="1"/>
</dbReference>
<dbReference type="PROSITE" id="PS00018">
    <property type="entry name" value="EF_HAND_1"/>
    <property type="match status" value="2"/>
</dbReference>
<sequence length="69" mass="7379">MSDYTTTFAFIDGDNDGLISAAELVRLMDVLGQPITADGAQEAIAKVDADGDGRINLKEFGVWLESRSS</sequence>
<gene>
    <name evidence="3" type="ORF">Pph01_67160</name>
</gene>
<dbReference type="EMBL" id="BOOP01000035">
    <property type="protein sequence ID" value="GII41713.1"/>
    <property type="molecule type" value="Genomic_DNA"/>
</dbReference>
<protein>
    <recommendedName>
        <fullName evidence="2">EF-hand domain-containing protein</fullName>
    </recommendedName>
</protein>
<dbReference type="RefSeq" id="WP_204077155.1">
    <property type="nucleotide sequence ID" value="NZ_BAABHI010000044.1"/>
</dbReference>
<dbReference type="PROSITE" id="PS50222">
    <property type="entry name" value="EF_HAND_2"/>
    <property type="match status" value="2"/>
</dbReference>
<dbReference type="SMART" id="SM00054">
    <property type="entry name" value="EFh"/>
    <property type="match status" value="2"/>
</dbReference>
<keyword evidence="4" id="KW-1185">Reference proteome</keyword>
<keyword evidence="1" id="KW-0677">Repeat</keyword>
<dbReference type="AlphaFoldDB" id="A0A8J3UAD7"/>
<reference evidence="3 4" key="1">
    <citation type="submission" date="2021-01" db="EMBL/GenBank/DDBJ databases">
        <title>Whole genome shotgun sequence of Planotetraspora phitsanulokensis NBRC 104273.</title>
        <authorList>
            <person name="Komaki H."/>
            <person name="Tamura T."/>
        </authorList>
    </citation>
    <scope>NUCLEOTIDE SEQUENCE [LARGE SCALE GENOMIC DNA]</scope>
    <source>
        <strain evidence="3 4">NBRC 104273</strain>
    </source>
</reference>
<dbReference type="SUPFAM" id="SSF47473">
    <property type="entry name" value="EF-hand"/>
    <property type="match status" value="1"/>
</dbReference>